<feature type="region of interest" description="Disordered" evidence="1">
    <location>
        <begin position="788"/>
        <end position="820"/>
    </location>
</feature>
<dbReference type="InterPro" id="IPR008266">
    <property type="entry name" value="Tyr_kinase_AS"/>
</dbReference>
<dbReference type="Pfam" id="PF07714">
    <property type="entry name" value="PK_Tyr_Ser-Thr"/>
    <property type="match status" value="1"/>
</dbReference>
<gene>
    <name evidence="4" type="ORF">PROFUN_12604</name>
</gene>
<dbReference type="PRINTS" id="PR00109">
    <property type="entry name" value="TYRKINASE"/>
</dbReference>
<keyword evidence="2" id="KW-1133">Transmembrane helix</keyword>
<feature type="compositionally biased region" description="Polar residues" evidence="1">
    <location>
        <begin position="788"/>
        <end position="800"/>
    </location>
</feature>
<sequence>MLTPQITVLVSVNHGVSSIHWLKSTVLQQSLISSDAELVIRFDEGVYDCNNTSYQWKLKRVGIEGLNSTATMLTNCYFYFYGGNNQTFHISDVTFFNYSLSQNTTSAVSGLSFQLERVRYINCSTVKVYSRIVSYVYDCYFSGARSQGGMIFLDRTTLYISDTVFENSPKSSALEIAVDGSFSYRPRINMTNISLNGLYRGVLGSPITAFNGASVTLFIRNLTCNLTVLSSSVLSLGDSRILSFVYILDSLFVGGNVQPSFIINIGSGPSELVISNSQMRNVLLSPLNGIAVELQSTARMVFTNLTVVNMTGTFLAIYSRVDNSVDYSNQMSPSSLFIRDCSFENILSVTSAIFSLTSSNVDIDNSTFYGMNTRLGGIYHQSYSTSISQVSIRSSTFAHFTSLEDGSVISLSGSFSNVNIVDVSIRDSSSNAAGGAVFVTGLVQWIQLLRVNGSNTAATDGGHLYVSTSGSDQLITVEDCHLERGVVDNNGGCVSLFVAGDRSKVVMSNVYMKSNKATSRGGSINCYLSSGTFMLIDSNVSDSHAVSGGGLYLRGGLENITIDNVSFAGNSAKNQGGSISLATLGESIVRMEDIYVVDSSALFGGALATYGSIREITLVDNFISSSSAEQGAALYFSPLGQTQVLNVYDSNITNNQAVQDGGTSYITNVDLVAMRGVHMDHNTAGDNGGAMCLVVVNDQTIRMQLEDSSVQFNSAGSGGGISVTAGRVAMNITSTSMGGNTAGGNGGAIYYEGDGARCLAIERNWEGPIYASGTSIDTYDVQMNDNEATQGGSIYSQTTSNERKRQNRGGMTSSHDSYTNNTAVEGGAVFVIGDASISGGTFRNNGGNGSDLQSRSGTVRIDSSSMESGGISVWVGSQSAVTSRNSKLKAIFLSSNTSSVQTQGEGSDSIQTTCFDGQNLTRGSDGSLSCRELALNASVPYIYVTNEDKRAVGIAVGVSVSCFVVIALIVAFFVYRRYRQHKRELEEAIHSNDFDMQELAKIDLGSAKKCLLNFDELQDMHHVGNVVYRATWRQLTVAVKQIISDSVTAEQLRDFLAEVAILQGIRSHPNVVSFMGLTFPPQPLSLITEFCHGGGLDSYLTKHQSSLEVLKPITRGIALGMNHLHNEGVIHRDLAARNILLTQHLEPKVSDFGMSRRAEEGAGTTQTSVGPVRWMAPEAITSRVYSTKSDVYSFGVLIWEMITGGQMPYGEMDPVAAALAVVTQGIRPLIPNDFEDRDLIQLMSLCWASQPDWRPEFGVILDNYLSEGKIPPVMFTGKEKYVKRMVKAMREWKEDPNRTEALCYEYDFYVGADPTRDQTRKRIAQILKKELGLGYYHGTVSRGHGGPSILFDGLGLCSFPPCWLHKTGPGRAVMVFLEQLLVQFGSTAHYFKSLMSRVNHTMEKREKSDMGTLQNVPNDILEYILSSYISAKDMVQLDQVSSVMTARVDRSVRTIMNRFTQKAISKGRHEILTDWYELEEHHEQFKKNTPYEAIIQIMPDLVTTRDSRMTDYVTFYGGVIMMPKIIGNLHYLLDTSELLERDDCKQIVGRMMDQVHRSYVSQGIKLDSTTPYCTFIESWITAVLNDTLSQTIPLLKHLFFAERYADMEKIVESNGIRFNNLKIECFV</sequence>
<dbReference type="InterPro" id="IPR011009">
    <property type="entry name" value="Kinase-like_dom_sf"/>
</dbReference>
<evidence type="ECO:0000259" key="3">
    <source>
        <dbReference type="PROSITE" id="PS50011"/>
    </source>
</evidence>
<evidence type="ECO:0000256" key="2">
    <source>
        <dbReference type="SAM" id="Phobius"/>
    </source>
</evidence>
<dbReference type="GO" id="GO:0005886">
    <property type="term" value="C:plasma membrane"/>
    <property type="evidence" value="ECO:0007669"/>
    <property type="project" value="TreeGrafter"/>
</dbReference>
<name>A0A2P6N6A3_9EUKA</name>
<dbReference type="InterPro" id="IPR020635">
    <property type="entry name" value="Tyr_kinase_cat_dom"/>
</dbReference>
<proteinExistence type="predicted"/>
<dbReference type="PANTHER" id="PTHR24416">
    <property type="entry name" value="TYROSINE-PROTEIN KINASE RECEPTOR"/>
    <property type="match status" value="1"/>
</dbReference>
<dbReference type="PROSITE" id="PS00109">
    <property type="entry name" value="PROTEIN_KINASE_TYR"/>
    <property type="match status" value="1"/>
</dbReference>
<dbReference type="Proteomes" id="UP000241769">
    <property type="component" value="Unassembled WGS sequence"/>
</dbReference>
<accession>A0A2P6N6A3</accession>
<dbReference type="GO" id="GO:0043235">
    <property type="term" value="C:receptor complex"/>
    <property type="evidence" value="ECO:0007669"/>
    <property type="project" value="TreeGrafter"/>
</dbReference>
<dbReference type="InterPro" id="IPR000719">
    <property type="entry name" value="Prot_kinase_dom"/>
</dbReference>
<dbReference type="EMBL" id="MDYQ01000183">
    <property type="protein sequence ID" value="PRP79478.1"/>
    <property type="molecule type" value="Genomic_DNA"/>
</dbReference>
<comment type="caution">
    <text evidence="4">The sequence shown here is derived from an EMBL/GenBank/DDBJ whole genome shotgun (WGS) entry which is preliminary data.</text>
</comment>
<feature type="transmembrane region" description="Helical" evidence="2">
    <location>
        <begin position="951"/>
        <end position="975"/>
    </location>
</feature>
<feature type="region of interest" description="Disordered" evidence="1">
    <location>
        <begin position="842"/>
        <end position="863"/>
    </location>
</feature>
<keyword evidence="5" id="KW-1185">Reference proteome</keyword>
<dbReference type="InParanoid" id="A0A2P6N6A3"/>
<keyword evidence="2" id="KW-0472">Membrane</keyword>
<dbReference type="SUPFAM" id="SSF56112">
    <property type="entry name" value="Protein kinase-like (PK-like)"/>
    <property type="match status" value="1"/>
</dbReference>
<dbReference type="PROSITE" id="PS50011">
    <property type="entry name" value="PROTEIN_KINASE_DOM"/>
    <property type="match status" value="1"/>
</dbReference>
<organism evidence="4 5">
    <name type="scientific">Planoprotostelium fungivorum</name>
    <dbReference type="NCBI Taxonomy" id="1890364"/>
    <lineage>
        <taxon>Eukaryota</taxon>
        <taxon>Amoebozoa</taxon>
        <taxon>Evosea</taxon>
        <taxon>Variosea</taxon>
        <taxon>Cavosteliida</taxon>
        <taxon>Cavosteliaceae</taxon>
        <taxon>Planoprotostelium</taxon>
    </lineage>
</organism>
<dbReference type="GO" id="GO:0007169">
    <property type="term" value="P:cell surface receptor protein tyrosine kinase signaling pathway"/>
    <property type="evidence" value="ECO:0007669"/>
    <property type="project" value="TreeGrafter"/>
</dbReference>
<evidence type="ECO:0000256" key="1">
    <source>
        <dbReference type="SAM" id="MobiDB-lite"/>
    </source>
</evidence>
<dbReference type="SMART" id="SM00710">
    <property type="entry name" value="PbH1"/>
    <property type="match status" value="7"/>
</dbReference>
<protein>
    <recommendedName>
        <fullName evidence="3">Protein kinase domain-containing protein</fullName>
    </recommendedName>
</protein>
<dbReference type="SMART" id="SM00219">
    <property type="entry name" value="TyrKc"/>
    <property type="match status" value="1"/>
</dbReference>
<feature type="compositionally biased region" description="Polar residues" evidence="1">
    <location>
        <begin position="809"/>
        <end position="820"/>
    </location>
</feature>
<dbReference type="OrthoDB" id="339325at2759"/>
<dbReference type="GO" id="GO:0004714">
    <property type="term" value="F:transmembrane receptor protein tyrosine kinase activity"/>
    <property type="evidence" value="ECO:0007669"/>
    <property type="project" value="TreeGrafter"/>
</dbReference>
<dbReference type="SUPFAM" id="SSF51126">
    <property type="entry name" value="Pectin lyase-like"/>
    <property type="match status" value="2"/>
</dbReference>
<dbReference type="CDD" id="cd13999">
    <property type="entry name" value="STKc_MAP3K-like"/>
    <property type="match status" value="1"/>
</dbReference>
<dbReference type="STRING" id="1890364.A0A2P6N6A3"/>
<keyword evidence="2" id="KW-0812">Transmembrane</keyword>
<dbReference type="PANTHER" id="PTHR24416:SF600">
    <property type="entry name" value="PDGF- AND VEGF-RECEPTOR RELATED, ISOFORM J"/>
    <property type="match status" value="1"/>
</dbReference>
<dbReference type="GO" id="GO:0005524">
    <property type="term" value="F:ATP binding"/>
    <property type="evidence" value="ECO:0007669"/>
    <property type="project" value="InterPro"/>
</dbReference>
<reference evidence="4 5" key="1">
    <citation type="journal article" date="2018" name="Genome Biol. Evol.">
        <title>Multiple Roots of Fruiting Body Formation in Amoebozoa.</title>
        <authorList>
            <person name="Hillmann F."/>
            <person name="Forbes G."/>
            <person name="Novohradska S."/>
            <person name="Ferling I."/>
            <person name="Riege K."/>
            <person name="Groth M."/>
            <person name="Westermann M."/>
            <person name="Marz M."/>
            <person name="Spaller T."/>
            <person name="Winckler T."/>
            <person name="Schaap P."/>
            <person name="Glockner G."/>
        </authorList>
    </citation>
    <scope>NUCLEOTIDE SEQUENCE [LARGE SCALE GENOMIC DNA]</scope>
    <source>
        <strain evidence="4 5">Jena</strain>
    </source>
</reference>
<dbReference type="InterPro" id="IPR050122">
    <property type="entry name" value="RTK"/>
</dbReference>
<dbReference type="InterPro" id="IPR006626">
    <property type="entry name" value="PbH1"/>
</dbReference>
<evidence type="ECO:0000313" key="5">
    <source>
        <dbReference type="Proteomes" id="UP000241769"/>
    </source>
</evidence>
<dbReference type="InterPro" id="IPR001245">
    <property type="entry name" value="Ser-Thr/Tyr_kinase_cat_dom"/>
</dbReference>
<dbReference type="InterPro" id="IPR011050">
    <property type="entry name" value="Pectin_lyase_fold/virulence"/>
</dbReference>
<dbReference type="Gene3D" id="1.10.510.10">
    <property type="entry name" value="Transferase(Phosphotransferase) domain 1"/>
    <property type="match status" value="1"/>
</dbReference>
<feature type="domain" description="Protein kinase" evidence="3">
    <location>
        <begin position="996"/>
        <end position="1265"/>
    </location>
</feature>
<evidence type="ECO:0000313" key="4">
    <source>
        <dbReference type="EMBL" id="PRP79478.1"/>
    </source>
</evidence>